<organism evidence="1 2">
    <name type="scientific">Fistulifera solaris</name>
    <name type="common">Oleaginous diatom</name>
    <dbReference type="NCBI Taxonomy" id="1519565"/>
    <lineage>
        <taxon>Eukaryota</taxon>
        <taxon>Sar</taxon>
        <taxon>Stramenopiles</taxon>
        <taxon>Ochrophyta</taxon>
        <taxon>Bacillariophyta</taxon>
        <taxon>Bacillariophyceae</taxon>
        <taxon>Bacillariophycidae</taxon>
        <taxon>Naviculales</taxon>
        <taxon>Naviculaceae</taxon>
        <taxon>Fistulifera</taxon>
    </lineage>
</organism>
<comment type="caution">
    <text evidence="1">The sequence shown here is derived from an EMBL/GenBank/DDBJ whole genome shotgun (WGS) entry which is preliminary data.</text>
</comment>
<dbReference type="AlphaFoldDB" id="A0A1Z5KJQ4"/>
<dbReference type="Proteomes" id="UP000198406">
    <property type="component" value="Unassembled WGS sequence"/>
</dbReference>
<dbReference type="InParanoid" id="A0A1Z5KJQ4"/>
<name>A0A1Z5KJQ4_FISSO</name>
<keyword evidence="2" id="KW-1185">Reference proteome</keyword>
<reference evidence="1 2" key="1">
    <citation type="journal article" date="2015" name="Plant Cell">
        <title>Oil accumulation by the oleaginous diatom Fistulifera solaris as revealed by the genome and transcriptome.</title>
        <authorList>
            <person name="Tanaka T."/>
            <person name="Maeda Y."/>
            <person name="Veluchamy A."/>
            <person name="Tanaka M."/>
            <person name="Abida H."/>
            <person name="Marechal E."/>
            <person name="Bowler C."/>
            <person name="Muto M."/>
            <person name="Sunaga Y."/>
            <person name="Tanaka M."/>
            <person name="Yoshino T."/>
            <person name="Taniguchi T."/>
            <person name="Fukuda Y."/>
            <person name="Nemoto M."/>
            <person name="Matsumoto M."/>
            <person name="Wong P.S."/>
            <person name="Aburatani S."/>
            <person name="Fujibuchi W."/>
        </authorList>
    </citation>
    <scope>NUCLEOTIDE SEQUENCE [LARGE SCALE GENOMIC DNA]</scope>
    <source>
        <strain evidence="1 2">JPCC DA0580</strain>
    </source>
</reference>
<protein>
    <submittedName>
        <fullName evidence="1">Uncharacterized protein</fullName>
    </submittedName>
</protein>
<evidence type="ECO:0000313" key="1">
    <source>
        <dbReference type="EMBL" id="GAX26271.1"/>
    </source>
</evidence>
<evidence type="ECO:0000313" key="2">
    <source>
        <dbReference type="Proteomes" id="UP000198406"/>
    </source>
</evidence>
<accession>A0A1Z5KJQ4</accession>
<dbReference type="OrthoDB" id="193473at2759"/>
<gene>
    <name evidence="1" type="ORF">FisN_16Lh102</name>
</gene>
<sequence length="801" mass="90579">MTIVIDNSKPWALGAAVTLCFFFCLLATQHFHHTPSSEMIQTEMSNSLRRLNSQGFVYEQMATIVPDPFHAPIDESTRKQLTDQYGKWHFWDGDGDLRPKGDYCGEYPNRDIPGNDFPPNAWQTDAVYVNHLINDAEELLERTIEAIYEEYGLGKSQNKDDLGKLMAERSKMTHVYKIDLSQDDVKVPGEASNEGGWTTARSFDGLVLRLLHAIMTNDTFTVVLGGHSAAAGHGNHFHQNYMMQFHKVMAPVFARLGVKLITRNMSQGGLGTIQHSMAMKDFYGDNIDLLLWDCGMTESDLPDIEYFFRQGLLSGKRVPVIWGGPIQIMQFLHEHVDADVGDFGTGLNGIPEVTGVEQAETIPWAARFMKCTNEYSDLCKWNRFCATCWVDRDDVPRETFFNIRPEPPSQVRWHPGWRFHQLKGRVLAINILTALQAAIQLFSDGTMGGPPLDDSMWHVTEYYNNIREKLKNLDSSLGHCKGLDPRLPAKLCDLVMEGRGLYTPRANPSETSLLNLVKAAPNNYKPFQNFKPLYDGPDVLTTCDAVRTGEADPYAVASNRRILSEKALQPSRDEVDDYNHALSRHLSEAIVPGRGWQHMEEYPGECDGSYYTHCARHYLDSCPMLGHHDSRGYIAGNEFSGWLVLNIPRVEKGIIILKLYTWLGRKENHMTIEWTSVNNERRLHEEVSGSVVSTLSVENHSSRPDDVDLKDRDWILGHRHLKADPVVFPDTFEFDYAINGKIITLNKDAFFAKVSNVQRVVQDLTVLDDPTFGPQDNVEVAIRLRGCGVANNIGVTHVYWA</sequence>
<dbReference type="EMBL" id="BDSP01000240">
    <property type="protein sequence ID" value="GAX26271.1"/>
    <property type="molecule type" value="Genomic_DNA"/>
</dbReference>
<proteinExistence type="predicted"/>